<evidence type="ECO:0000256" key="7">
    <source>
        <dbReference type="ARBA" id="ARBA00022989"/>
    </source>
</evidence>
<dbReference type="EC" id="2.4.1.-" evidence="10"/>
<dbReference type="OrthoDB" id="5512589at2759"/>
<dbReference type="PANTHER" id="PTHR11214:SF314">
    <property type="entry name" value="HEXOSYLTRANSFERASE"/>
    <property type="match status" value="1"/>
</dbReference>
<evidence type="ECO:0000313" key="12">
    <source>
        <dbReference type="Proteomes" id="UP000299102"/>
    </source>
</evidence>
<keyword evidence="12" id="KW-1185">Reference proteome</keyword>
<keyword evidence="7" id="KW-1133">Transmembrane helix</keyword>
<dbReference type="PANTHER" id="PTHR11214">
    <property type="entry name" value="BETA-1,3-N-ACETYLGLUCOSAMINYLTRANSFERASE"/>
    <property type="match status" value="1"/>
</dbReference>
<keyword evidence="6" id="KW-0735">Signal-anchor</keyword>
<keyword evidence="4 11" id="KW-0808">Transferase</keyword>
<evidence type="ECO:0000256" key="4">
    <source>
        <dbReference type="ARBA" id="ARBA00022679"/>
    </source>
</evidence>
<dbReference type="GO" id="GO:0000139">
    <property type="term" value="C:Golgi membrane"/>
    <property type="evidence" value="ECO:0007669"/>
    <property type="project" value="UniProtKB-SubCell"/>
</dbReference>
<keyword evidence="9" id="KW-0472">Membrane</keyword>
<dbReference type="Pfam" id="PF01762">
    <property type="entry name" value="Galactosyl_T"/>
    <property type="match status" value="1"/>
</dbReference>
<dbReference type="AlphaFoldDB" id="A0A4C1ZRB0"/>
<evidence type="ECO:0000256" key="9">
    <source>
        <dbReference type="ARBA" id="ARBA00023136"/>
    </source>
</evidence>
<evidence type="ECO:0000313" key="11">
    <source>
        <dbReference type="EMBL" id="GBP91046.1"/>
    </source>
</evidence>
<comment type="caution">
    <text evidence="11">The sequence shown here is derived from an EMBL/GenBank/DDBJ whole genome shotgun (WGS) entry which is preliminary data.</text>
</comment>
<reference evidence="11 12" key="1">
    <citation type="journal article" date="2019" name="Commun. Biol.">
        <title>The bagworm genome reveals a unique fibroin gene that provides high tensile strength.</title>
        <authorList>
            <person name="Kono N."/>
            <person name="Nakamura H."/>
            <person name="Ohtoshi R."/>
            <person name="Tomita M."/>
            <person name="Numata K."/>
            <person name="Arakawa K."/>
        </authorList>
    </citation>
    <scope>NUCLEOTIDE SEQUENCE [LARGE SCALE GENOMIC DNA]</scope>
</reference>
<evidence type="ECO:0000256" key="10">
    <source>
        <dbReference type="RuleBase" id="RU363063"/>
    </source>
</evidence>
<evidence type="ECO:0000256" key="2">
    <source>
        <dbReference type="ARBA" id="ARBA00008661"/>
    </source>
</evidence>
<dbReference type="GO" id="GO:0006493">
    <property type="term" value="P:protein O-linked glycosylation"/>
    <property type="evidence" value="ECO:0007669"/>
    <property type="project" value="TreeGrafter"/>
</dbReference>
<dbReference type="InterPro" id="IPR002659">
    <property type="entry name" value="Glyco_trans_31"/>
</dbReference>
<sequence length="199" mass="21956">MSHNCPCLARFSPRYMYAGRVYPKYLSGTGYVFSLDAARALYEAALHTPYFHLEDIFITGMCAARASPRIWPKDAPGFSYLSRLSSACALYAQVTAHNPLPAAITNLLRIRDGTPTALAMLDIAMLWFSWMRRINGPARPVRNHSHRIQTGVTASAVVFQRVRTCAADAAAEGPDEVEDANEEINAEKAHFAVVYLSSS</sequence>
<keyword evidence="8 10" id="KW-0333">Golgi apparatus</keyword>
<dbReference type="STRING" id="151549.A0A4C1ZRB0"/>
<dbReference type="Proteomes" id="UP000299102">
    <property type="component" value="Unassembled WGS sequence"/>
</dbReference>
<keyword evidence="5" id="KW-0812">Transmembrane</keyword>
<evidence type="ECO:0000256" key="8">
    <source>
        <dbReference type="ARBA" id="ARBA00023034"/>
    </source>
</evidence>
<comment type="similarity">
    <text evidence="2 10">Belongs to the glycosyltransferase 31 family.</text>
</comment>
<protein>
    <recommendedName>
        <fullName evidence="10">Hexosyltransferase</fullName>
        <ecNumber evidence="10">2.4.1.-</ecNumber>
    </recommendedName>
</protein>
<keyword evidence="3 10" id="KW-0328">Glycosyltransferase</keyword>
<gene>
    <name evidence="11" type="primary">B3GALT1</name>
    <name evidence="11" type="ORF">EVAR_42586_1</name>
</gene>
<comment type="subcellular location">
    <subcellularLocation>
        <location evidence="1 10">Golgi apparatus membrane</location>
        <topology evidence="1 10">Single-pass type II membrane protein</topology>
    </subcellularLocation>
</comment>
<dbReference type="EMBL" id="BGZK01002136">
    <property type="protein sequence ID" value="GBP91046.1"/>
    <property type="molecule type" value="Genomic_DNA"/>
</dbReference>
<proteinExistence type="inferred from homology"/>
<name>A0A4C1ZRB0_EUMVA</name>
<evidence type="ECO:0000256" key="3">
    <source>
        <dbReference type="ARBA" id="ARBA00022676"/>
    </source>
</evidence>
<organism evidence="11 12">
    <name type="scientific">Eumeta variegata</name>
    <name type="common">Bagworm moth</name>
    <name type="synonym">Eumeta japonica</name>
    <dbReference type="NCBI Taxonomy" id="151549"/>
    <lineage>
        <taxon>Eukaryota</taxon>
        <taxon>Metazoa</taxon>
        <taxon>Ecdysozoa</taxon>
        <taxon>Arthropoda</taxon>
        <taxon>Hexapoda</taxon>
        <taxon>Insecta</taxon>
        <taxon>Pterygota</taxon>
        <taxon>Neoptera</taxon>
        <taxon>Endopterygota</taxon>
        <taxon>Lepidoptera</taxon>
        <taxon>Glossata</taxon>
        <taxon>Ditrysia</taxon>
        <taxon>Tineoidea</taxon>
        <taxon>Psychidae</taxon>
        <taxon>Oiketicinae</taxon>
        <taxon>Eumeta</taxon>
    </lineage>
</organism>
<evidence type="ECO:0000256" key="1">
    <source>
        <dbReference type="ARBA" id="ARBA00004323"/>
    </source>
</evidence>
<accession>A0A4C1ZRB0</accession>
<evidence type="ECO:0000256" key="5">
    <source>
        <dbReference type="ARBA" id="ARBA00022692"/>
    </source>
</evidence>
<evidence type="ECO:0000256" key="6">
    <source>
        <dbReference type="ARBA" id="ARBA00022968"/>
    </source>
</evidence>
<dbReference type="GO" id="GO:0016758">
    <property type="term" value="F:hexosyltransferase activity"/>
    <property type="evidence" value="ECO:0007669"/>
    <property type="project" value="InterPro"/>
</dbReference>